<protein>
    <submittedName>
        <fullName evidence="2">Uncharacterized protein</fullName>
    </submittedName>
</protein>
<keyword evidence="3" id="KW-1185">Reference proteome</keyword>
<evidence type="ECO:0000256" key="1">
    <source>
        <dbReference type="SAM" id="Phobius"/>
    </source>
</evidence>
<dbReference type="EnsemblMetazoa" id="GAUT043556-RA">
    <property type="protein sequence ID" value="GAUT043556-PA"/>
    <property type="gene ID" value="GAUT043556"/>
</dbReference>
<dbReference type="Proteomes" id="UP000078200">
    <property type="component" value="Unassembled WGS sequence"/>
</dbReference>
<keyword evidence="1" id="KW-0472">Membrane</keyword>
<name>A0A1A9VPM6_GLOAU</name>
<accession>A0A1A9VPM6</accession>
<evidence type="ECO:0000313" key="3">
    <source>
        <dbReference type="Proteomes" id="UP000078200"/>
    </source>
</evidence>
<reference evidence="2" key="1">
    <citation type="submission" date="2020-05" db="UniProtKB">
        <authorList>
            <consortium name="EnsemblMetazoa"/>
        </authorList>
    </citation>
    <scope>IDENTIFICATION</scope>
    <source>
        <strain evidence="2">TTRI</strain>
    </source>
</reference>
<keyword evidence="1" id="KW-0812">Transmembrane</keyword>
<proteinExistence type="predicted"/>
<keyword evidence="1" id="KW-1133">Transmembrane helix</keyword>
<dbReference type="AlphaFoldDB" id="A0A1A9VPM6"/>
<sequence length="111" mass="12724">MFLFLTIGRESVFSTCWTIYCMIIIVVLDFLFLFILGIDIINGKLCNAKIRTSTGGSGGGGGCFNVKRRLMLNINQLHKAIRPMLWLSFQYTLVFDINSEKIFFNLTYPIR</sequence>
<feature type="transmembrane region" description="Helical" evidence="1">
    <location>
        <begin position="17"/>
        <end position="41"/>
    </location>
</feature>
<dbReference type="VEuPathDB" id="VectorBase:GAUT043556"/>
<organism evidence="2 3">
    <name type="scientific">Glossina austeni</name>
    <name type="common">Savannah tsetse fly</name>
    <dbReference type="NCBI Taxonomy" id="7395"/>
    <lineage>
        <taxon>Eukaryota</taxon>
        <taxon>Metazoa</taxon>
        <taxon>Ecdysozoa</taxon>
        <taxon>Arthropoda</taxon>
        <taxon>Hexapoda</taxon>
        <taxon>Insecta</taxon>
        <taxon>Pterygota</taxon>
        <taxon>Neoptera</taxon>
        <taxon>Endopterygota</taxon>
        <taxon>Diptera</taxon>
        <taxon>Brachycera</taxon>
        <taxon>Muscomorpha</taxon>
        <taxon>Hippoboscoidea</taxon>
        <taxon>Glossinidae</taxon>
        <taxon>Glossina</taxon>
    </lineage>
</organism>
<evidence type="ECO:0000313" key="2">
    <source>
        <dbReference type="EnsemblMetazoa" id="GAUT043556-PA"/>
    </source>
</evidence>